<keyword evidence="2" id="KW-0175">Coiled coil</keyword>
<dbReference type="PANTHER" id="PTHR30329:SF21">
    <property type="entry name" value="LIPOPROTEIN YIAD-RELATED"/>
    <property type="match status" value="1"/>
</dbReference>
<reference evidence="4 5" key="1">
    <citation type="journal article" date="2016" name="Int. J. Syst. Evol. Microbiol.">
        <title>Polaribacter haliotis sp. nov., isolated from the gut of abalone Haliotis discus hannai.</title>
        <authorList>
            <person name="Kim Y.O."/>
            <person name="Park I.S."/>
            <person name="Park S."/>
            <person name="Nam B.H."/>
            <person name="Park J.M."/>
            <person name="Kim D.G."/>
            <person name="Yoon J.H."/>
        </authorList>
    </citation>
    <scope>NUCLEOTIDE SEQUENCE [LARGE SCALE GENOMIC DNA]</scope>
    <source>
        <strain evidence="4 5">KCTC 52418</strain>
    </source>
</reference>
<keyword evidence="1" id="KW-0472">Membrane</keyword>
<sequence length="290" mass="32544">MKKVFIPITMVAILATSCVSKKKYTKLESQYVNTKGNLQKTTLEKEALEAKFAKIEKRVDRFNSKINSLQSDNVTLKNQNDIKLDMVGNTAVISNKTREQMRKTLAKVDPTKLAQAKTLKDSLNLAVSYNLLNSVGLSDIRNSEDVDIDIDQTVVMISVSDKLLFNTASYRVKKSAYKLITQLADIIESEPSMDVMIEGHTDSRTINNAVVEDNWDLSVKRATSIVRLLQNKFKIDGSRLIASGRGDTMPLVENTSNENRAKNRRTRIVILPNLDKFFALLADDGVIEKN</sequence>
<dbReference type="InterPro" id="IPR006665">
    <property type="entry name" value="OmpA-like"/>
</dbReference>
<dbReference type="RefSeq" id="WP_088355199.1">
    <property type="nucleotide sequence ID" value="NZ_CP061813.1"/>
</dbReference>
<evidence type="ECO:0000313" key="4">
    <source>
        <dbReference type="EMBL" id="QOD61674.1"/>
    </source>
</evidence>
<evidence type="ECO:0000259" key="3">
    <source>
        <dbReference type="PROSITE" id="PS51123"/>
    </source>
</evidence>
<name>A0A7L8AIB4_9FLAO</name>
<dbReference type="OrthoDB" id="9815217at2"/>
<dbReference type="CDD" id="cd07185">
    <property type="entry name" value="OmpA_C-like"/>
    <property type="match status" value="1"/>
</dbReference>
<protein>
    <submittedName>
        <fullName evidence="4">OmpA family protein</fullName>
    </submittedName>
</protein>
<evidence type="ECO:0000256" key="2">
    <source>
        <dbReference type="SAM" id="Coils"/>
    </source>
</evidence>
<accession>A0A7L8AIB4</accession>
<dbReference type="InterPro" id="IPR050330">
    <property type="entry name" value="Bact_OuterMem_StrucFunc"/>
</dbReference>
<dbReference type="Pfam" id="PF00691">
    <property type="entry name" value="OmpA"/>
    <property type="match status" value="1"/>
</dbReference>
<keyword evidence="5" id="KW-1185">Reference proteome</keyword>
<dbReference type="AlphaFoldDB" id="A0A7L8AIB4"/>
<dbReference type="EMBL" id="CP061813">
    <property type="protein sequence ID" value="QOD61674.1"/>
    <property type="molecule type" value="Genomic_DNA"/>
</dbReference>
<dbReference type="Gene3D" id="3.30.1330.60">
    <property type="entry name" value="OmpA-like domain"/>
    <property type="match status" value="1"/>
</dbReference>
<dbReference type="PROSITE" id="PS51123">
    <property type="entry name" value="OMPA_2"/>
    <property type="match status" value="1"/>
</dbReference>
<dbReference type="PROSITE" id="PS51257">
    <property type="entry name" value="PROKAR_LIPOPROTEIN"/>
    <property type="match status" value="1"/>
</dbReference>
<dbReference type="Proteomes" id="UP000516764">
    <property type="component" value="Chromosome"/>
</dbReference>
<evidence type="ECO:0000313" key="5">
    <source>
        <dbReference type="Proteomes" id="UP000516764"/>
    </source>
</evidence>
<organism evidence="4 5">
    <name type="scientific">Polaribacter haliotis</name>
    <dbReference type="NCBI Taxonomy" id="1888915"/>
    <lineage>
        <taxon>Bacteria</taxon>
        <taxon>Pseudomonadati</taxon>
        <taxon>Bacteroidota</taxon>
        <taxon>Flavobacteriia</taxon>
        <taxon>Flavobacteriales</taxon>
        <taxon>Flavobacteriaceae</taxon>
    </lineage>
</organism>
<dbReference type="KEGG" id="phal:H9I45_04280"/>
<dbReference type="InterPro" id="IPR036737">
    <property type="entry name" value="OmpA-like_sf"/>
</dbReference>
<dbReference type="GO" id="GO:0016020">
    <property type="term" value="C:membrane"/>
    <property type="evidence" value="ECO:0007669"/>
    <property type="project" value="UniProtKB-UniRule"/>
</dbReference>
<evidence type="ECO:0000256" key="1">
    <source>
        <dbReference type="PROSITE-ProRule" id="PRU00473"/>
    </source>
</evidence>
<feature type="domain" description="OmpA-like" evidence="3">
    <location>
        <begin position="152"/>
        <end position="274"/>
    </location>
</feature>
<dbReference type="PANTHER" id="PTHR30329">
    <property type="entry name" value="STATOR ELEMENT OF FLAGELLAR MOTOR COMPLEX"/>
    <property type="match status" value="1"/>
</dbReference>
<feature type="coiled-coil region" evidence="2">
    <location>
        <begin position="31"/>
        <end position="79"/>
    </location>
</feature>
<dbReference type="SUPFAM" id="SSF103088">
    <property type="entry name" value="OmpA-like"/>
    <property type="match status" value="1"/>
</dbReference>
<gene>
    <name evidence="4" type="ORF">H9I45_04280</name>
</gene>
<proteinExistence type="predicted"/>